<dbReference type="OrthoDB" id="165133at2"/>
<evidence type="ECO:0000313" key="5">
    <source>
        <dbReference type="Proteomes" id="UP000007880"/>
    </source>
</evidence>
<sequence>MKVDQTALKFNQASIILLLLLAFLLNSVWLVALVAAVMVIGTVWPEAGLFKLIYARIFKPLGWPKPHVIEDDPRPHLFAQGLGGLFLVASTLALWLNASVVGWTLAALVIVLAAINLFLGFCLGCFLYYQLGRFGVKPSLPSWETASPQVNVTPKHNTSPKQRKG</sequence>
<proteinExistence type="predicted"/>
<feature type="region of interest" description="Disordered" evidence="1">
    <location>
        <begin position="146"/>
        <end position="165"/>
    </location>
</feature>
<evidence type="ECO:0000313" key="4">
    <source>
        <dbReference type="EMBL" id="BAL98091.1"/>
    </source>
</evidence>
<evidence type="ECO:0000256" key="1">
    <source>
        <dbReference type="SAM" id="MobiDB-lite"/>
    </source>
</evidence>
<dbReference type="AlphaFoldDB" id="I0HYK4"/>
<dbReference type="KEGG" id="cap:CLDAP_00520"/>
<dbReference type="eggNOG" id="ENOG5032TTD">
    <property type="taxonomic scope" value="Bacteria"/>
</dbReference>
<dbReference type="InterPro" id="IPR016942">
    <property type="entry name" value="UCP030042"/>
</dbReference>
<keyword evidence="2" id="KW-0472">Membrane</keyword>
<dbReference type="STRING" id="926550.CLDAP_00520"/>
<gene>
    <name evidence="4" type="ordered locus">CLDAP_00520</name>
</gene>
<reference evidence="4 5" key="1">
    <citation type="submission" date="2012-02" db="EMBL/GenBank/DDBJ databases">
        <title>Complete genome sequence of Caldilinea aerophila DSM 14535 (= NBRC 102666).</title>
        <authorList>
            <person name="Oguchi A."/>
            <person name="Hosoyama A."/>
            <person name="Sekine M."/>
            <person name="Fukai R."/>
            <person name="Kato Y."/>
            <person name="Nakamura S."/>
            <person name="Hanada S."/>
            <person name="Yamazaki S."/>
            <person name="Fujita N."/>
        </authorList>
    </citation>
    <scope>NUCLEOTIDE SEQUENCE [LARGE SCALE GENOMIC DNA]</scope>
    <source>
        <strain evidence="5">DSM 14535 / JCM 11387 / NBRC 104270 / STL-6-O1</strain>
    </source>
</reference>
<dbReference type="InterPro" id="IPR025508">
    <property type="entry name" value="DUF4395"/>
</dbReference>
<name>I0HYK4_CALAS</name>
<keyword evidence="2" id="KW-1133">Transmembrane helix</keyword>
<organism evidence="4 5">
    <name type="scientific">Caldilinea aerophila (strain DSM 14535 / JCM 11387 / NBRC 104270 / STL-6-O1)</name>
    <dbReference type="NCBI Taxonomy" id="926550"/>
    <lineage>
        <taxon>Bacteria</taxon>
        <taxon>Bacillati</taxon>
        <taxon>Chloroflexota</taxon>
        <taxon>Caldilineae</taxon>
        <taxon>Caldilineales</taxon>
        <taxon>Caldilineaceae</taxon>
        <taxon>Caldilinea</taxon>
    </lineage>
</organism>
<protein>
    <recommendedName>
        <fullName evidence="3">DUF4395 domain-containing protein</fullName>
    </recommendedName>
</protein>
<evidence type="ECO:0000259" key="3">
    <source>
        <dbReference type="Pfam" id="PF14340"/>
    </source>
</evidence>
<feature type="transmembrane region" description="Helical" evidence="2">
    <location>
        <begin position="77"/>
        <end position="96"/>
    </location>
</feature>
<accession>I0HYK4</accession>
<dbReference type="HOGENOM" id="CLU_115719_3_0_0"/>
<feature type="domain" description="DUF4395" evidence="3">
    <location>
        <begin position="3"/>
        <end position="133"/>
    </location>
</feature>
<dbReference type="PIRSF" id="PIRSF030042">
    <property type="entry name" value="UCP030042"/>
    <property type="match status" value="1"/>
</dbReference>
<feature type="transmembrane region" description="Helical" evidence="2">
    <location>
        <begin position="102"/>
        <end position="129"/>
    </location>
</feature>
<dbReference type="Proteomes" id="UP000007880">
    <property type="component" value="Chromosome"/>
</dbReference>
<dbReference type="EMBL" id="AP012337">
    <property type="protein sequence ID" value="BAL98091.1"/>
    <property type="molecule type" value="Genomic_DNA"/>
</dbReference>
<evidence type="ECO:0000256" key="2">
    <source>
        <dbReference type="SAM" id="Phobius"/>
    </source>
</evidence>
<feature type="transmembrane region" description="Helical" evidence="2">
    <location>
        <begin position="15"/>
        <end position="44"/>
    </location>
</feature>
<keyword evidence="2" id="KW-0812">Transmembrane</keyword>
<dbReference type="RefSeq" id="WP_014431334.1">
    <property type="nucleotide sequence ID" value="NC_017079.1"/>
</dbReference>
<keyword evidence="5" id="KW-1185">Reference proteome</keyword>
<dbReference type="Pfam" id="PF14340">
    <property type="entry name" value="DUF4395"/>
    <property type="match status" value="1"/>
</dbReference>